<dbReference type="CDD" id="cd11644">
    <property type="entry name" value="Precorrin-6Y-MT"/>
    <property type="match status" value="1"/>
</dbReference>
<reference evidence="8 9" key="1">
    <citation type="journal article" date="2012" name="BMC Genomics">
        <title>Complete genome sequence of Saccharothrix espanaensis DSM 44229T and comparison to the other completely sequenced Pseudonocardiaceae.</title>
        <authorList>
            <person name="Strobel T."/>
            <person name="Al-Dilaimi A."/>
            <person name="Blom J."/>
            <person name="Gessner A."/>
            <person name="Kalinowski J."/>
            <person name="Luzhetska M."/>
            <person name="Puhler A."/>
            <person name="Szczepanowski R."/>
            <person name="Bechthold A."/>
            <person name="Ruckert C."/>
        </authorList>
    </citation>
    <scope>NUCLEOTIDE SEQUENCE [LARGE SCALE GENOMIC DNA]</scope>
    <source>
        <strain evidence="9">ATCC 51144 / DSM 44229 / JCM 9112 / NBRC 15066 / NRRL 15764</strain>
    </source>
</reference>
<dbReference type="HOGENOM" id="CLU_031955_0_0_11"/>
<dbReference type="InterPro" id="IPR000878">
    <property type="entry name" value="4pyrrol_Mease"/>
</dbReference>
<dbReference type="eggNOG" id="COG2241">
    <property type="taxonomic scope" value="Bacteria"/>
</dbReference>
<dbReference type="InterPro" id="IPR012818">
    <property type="entry name" value="CbiE"/>
</dbReference>
<accession>K0JWU1</accession>
<dbReference type="STRING" id="1179773.BN6_25780"/>
<evidence type="ECO:0000259" key="7">
    <source>
        <dbReference type="Pfam" id="PF00590"/>
    </source>
</evidence>
<evidence type="ECO:0000256" key="4">
    <source>
        <dbReference type="ARBA" id="ARBA00022679"/>
    </source>
</evidence>
<dbReference type="PIRSF" id="PIRSF036428">
    <property type="entry name" value="CobL"/>
    <property type="match status" value="1"/>
</dbReference>
<evidence type="ECO:0000256" key="6">
    <source>
        <dbReference type="SAM" id="MobiDB-lite"/>
    </source>
</evidence>
<dbReference type="InterPro" id="IPR014008">
    <property type="entry name" value="Cbl_synth_MTase_CbiT"/>
</dbReference>
<keyword evidence="3 8" id="KW-0489">Methyltransferase</keyword>
<dbReference type="InterPro" id="IPR050714">
    <property type="entry name" value="Cobalamin_biosynth_MTase"/>
</dbReference>
<dbReference type="Gene3D" id="3.40.50.150">
    <property type="entry name" value="Vaccinia Virus protein VP39"/>
    <property type="match status" value="1"/>
</dbReference>
<dbReference type="GO" id="GO:0046025">
    <property type="term" value="F:precorrin-6Y C5,15-methyltransferase (decarboxylating) activity"/>
    <property type="evidence" value="ECO:0007669"/>
    <property type="project" value="UniProtKB-EC"/>
</dbReference>
<dbReference type="PATRIC" id="fig|1179773.3.peg.2583"/>
<dbReference type="InterPro" id="IPR014776">
    <property type="entry name" value="4pyrrole_Mease_sub2"/>
</dbReference>
<gene>
    <name evidence="8" type="ordered locus">BN6_25780</name>
</gene>
<dbReference type="Proteomes" id="UP000006281">
    <property type="component" value="Chromosome"/>
</dbReference>
<name>K0JWU1_SACES</name>
<dbReference type="Gene3D" id="3.40.1010.10">
    <property type="entry name" value="Cobalt-precorrin-4 Transmethylase, Domain 1"/>
    <property type="match status" value="1"/>
</dbReference>
<keyword evidence="2" id="KW-0169">Cobalamin biosynthesis</keyword>
<dbReference type="SUPFAM" id="SSF53335">
    <property type="entry name" value="S-adenosyl-L-methionine-dependent methyltransferases"/>
    <property type="match status" value="1"/>
</dbReference>
<dbReference type="PANTHER" id="PTHR43182">
    <property type="entry name" value="COBALT-PRECORRIN-6B C(15)-METHYLTRANSFERASE (DECARBOXYLATING)"/>
    <property type="match status" value="1"/>
</dbReference>
<dbReference type="AlphaFoldDB" id="K0JWU1"/>
<dbReference type="SUPFAM" id="SSF53790">
    <property type="entry name" value="Tetrapyrrole methylase"/>
    <property type="match status" value="2"/>
</dbReference>
<protein>
    <submittedName>
        <fullName evidence="8">Precorrin-6Y C(5,15)-methyltransferase [decarboxylating]</fullName>
        <ecNumber evidence="8">2.1.1.132</ecNumber>
    </submittedName>
</protein>
<dbReference type="GO" id="GO:0009236">
    <property type="term" value="P:cobalamin biosynthetic process"/>
    <property type="evidence" value="ECO:0007669"/>
    <property type="project" value="UniProtKB-UniPathway"/>
</dbReference>
<evidence type="ECO:0000256" key="1">
    <source>
        <dbReference type="ARBA" id="ARBA00004953"/>
    </source>
</evidence>
<evidence type="ECO:0000256" key="5">
    <source>
        <dbReference type="ARBA" id="ARBA00022691"/>
    </source>
</evidence>
<dbReference type="CDD" id="cd02440">
    <property type="entry name" value="AdoMet_MTases"/>
    <property type="match status" value="1"/>
</dbReference>
<keyword evidence="4 8" id="KW-0808">Transferase</keyword>
<dbReference type="GO" id="GO:0008276">
    <property type="term" value="F:protein methyltransferase activity"/>
    <property type="evidence" value="ECO:0007669"/>
    <property type="project" value="InterPro"/>
</dbReference>
<feature type="domain" description="Tetrapyrrole methylase" evidence="7">
    <location>
        <begin position="1"/>
        <end position="222"/>
    </location>
</feature>
<dbReference type="InterPro" id="IPR014777">
    <property type="entry name" value="4pyrrole_Mease_sub1"/>
</dbReference>
<dbReference type="PANTHER" id="PTHR43182:SF1">
    <property type="entry name" value="COBALT-PRECORRIN-7 C(5)-METHYLTRANSFERASE"/>
    <property type="match status" value="1"/>
</dbReference>
<dbReference type="GO" id="GO:0032259">
    <property type="term" value="P:methylation"/>
    <property type="evidence" value="ECO:0007669"/>
    <property type="project" value="UniProtKB-KW"/>
</dbReference>
<dbReference type="OrthoDB" id="9787825at2"/>
<evidence type="ECO:0000256" key="3">
    <source>
        <dbReference type="ARBA" id="ARBA00022603"/>
    </source>
</evidence>
<feature type="compositionally biased region" description="Basic and acidic residues" evidence="6">
    <location>
        <begin position="46"/>
        <end position="77"/>
    </location>
</feature>
<evidence type="ECO:0000313" key="9">
    <source>
        <dbReference type="Proteomes" id="UP000006281"/>
    </source>
</evidence>
<dbReference type="InterPro" id="IPR006365">
    <property type="entry name" value="Cbl_synth_CobL"/>
</dbReference>
<dbReference type="BioCyc" id="SESP1179773:BN6_RS12510-MONOMER"/>
<dbReference type="RefSeq" id="WP_015100004.1">
    <property type="nucleotide sequence ID" value="NC_019673.1"/>
</dbReference>
<dbReference type="InterPro" id="IPR029063">
    <property type="entry name" value="SAM-dependent_MTases_sf"/>
</dbReference>
<keyword evidence="9" id="KW-1185">Reference proteome</keyword>
<dbReference type="eggNOG" id="COG2242">
    <property type="taxonomic scope" value="Bacteria"/>
</dbReference>
<dbReference type="UniPathway" id="UPA00148"/>
<comment type="pathway">
    <text evidence="1">Cofactor biosynthesis; adenosylcobalamin biosynthesis.</text>
</comment>
<dbReference type="NCBIfam" id="TIGR02469">
    <property type="entry name" value="CbiT"/>
    <property type="match status" value="1"/>
</dbReference>
<organism evidence="8 9">
    <name type="scientific">Saccharothrix espanaensis (strain ATCC 51144 / DSM 44229 / JCM 9112 / NBRC 15066 / NRRL 15764)</name>
    <dbReference type="NCBI Taxonomy" id="1179773"/>
    <lineage>
        <taxon>Bacteria</taxon>
        <taxon>Bacillati</taxon>
        <taxon>Actinomycetota</taxon>
        <taxon>Actinomycetes</taxon>
        <taxon>Pseudonocardiales</taxon>
        <taxon>Pseudonocardiaceae</taxon>
        <taxon>Saccharothrix</taxon>
    </lineage>
</organism>
<feature type="region of interest" description="Disordered" evidence="6">
    <location>
        <begin position="38"/>
        <end position="77"/>
    </location>
</feature>
<proteinExistence type="predicted"/>
<keyword evidence="5" id="KW-0949">S-adenosyl-L-methionine</keyword>
<dbReference type="KEGG" id="sesp:BN6_25780"/>
<dbReference type="EC" id="2.1.1.132" evidence="8"/>
<dbReference type="Pfam" id="PF00590">
    <property type="entry name" value="TP_methylase"/>
    <property type="match status" value="1"/>
</dbReference>
<dbReference type="NCBIfam" id="TIGR02467">
    <property type="entry name" value="CbiE"/>
    <property type="match status" value="1"/>
</dbReference>
<sequence length="434" mass="45140">MITVVGIGADGWEGLPPASRHAIASAEVLMGSTRQLDLIPAGSPGESREGEARIGESREGEAREGEARFGESWERESREGALGVGGVREGGAERVVWPSPLVPALPGLMQAHRGRRVCVLASGDPMFHGIGTTLVRLLGADAVRVLPQPSSASLACARLGWALDAVDVVSLVGKPAALLVPHLHPGRRVLVLGGDPTEVAALVGDARITVLEQLGGPAERIHHDVTAADPLNVLAVECAEGGFSLVPGLPDDAYEHDGQLTKREVRAVTLALLAPRPGQVLWDVGAGSGSIAVEWSRAHPACRAIAVERDPVRAERIARNAAALGVPGVRVVLGESPAALDLPQDFERPDAVFIGGGLTAPGVVERCLAALRPGGRLVANAVTLESEVVLARWHAAAGGSLTRLSVSRDTPVGGFTGWRPQMPVTIWAVTKESA</sequence>
<dbReference type="InterPro" id="IPR035996">
    <property type="entry name" value="4pyrrol_Methylase_sf"/>
</dbReference>
<evidence type="ECO:0000313" key="8">
    <source>
        <dbReference type="EMBL" id="CCH29892.1"/>
    </source>
</evidence>
<dbReference type="Gene3D" id="3.30.950.10">
    <property type="entry name" value="Methyltransferase, Cobalt-precorrin-4 Transmethylase, Domain 2"/>
    <property type="match status" value="1"/>
</dbReference>
<dbReference type="EMBL" id="HE804045">
    <property type="protein sequence ID" value="CCH29892.1"/>
    <property type="molecule type" value="Genomic_DNA"/>
</dbReference>
<evidence type="ECO:0000256" key="2">
    <source>
        <dbReference type="ARBA" id="ARBA00022573"/>
    </source>
</evidence>